<reference evidence="7" key="1">
    <citation type="journal article" date="2015" name="Nature">
        <title>Complex archaea that bridge the gap between prokaryotes and eukaryotes.</title>
        <authorList>
            <person name="Spang A."/>
            <person name="Saw J.H."/>
            <person name="Jorgensen S.L."/>
            <person name="Zaremba-Niedzwiedzka K."/>
            <person name="Martijn J."/>
            <person name="Lind A.E."/>
            <person name="van Eijk R."/>
            <person name="Schleper C."/>
            <person name="Guy L."/>
            <person name="Ettema T.J."/>
        </authorList>
    </citation>
    <scope>NUCLEOTIDE SEQUENCE</scope>
</reference>
<dbReference type="InterPro" id="IPR017871">
    <property type="entry name" value="ABC_transporter-like_CS"/>
</dbReference>
<evidence type="ECO:0000256" key="5">
    <source>
        <dbReference type="ARBA" id="ARBA00022970"/>
    </source>
</evidence>
<dbReference type="InterPro" id="IPR003439">
    <property type="entry name" value="ABC_transporter-like_ATP-bd"/>
</dbReference>
<keyword evidence="2" id="KW-0813">Transport</keyword>
<evidence type="ECO:0000256" key="4">
    <source>
        <dbReference type="ARBA" id="ARBA00022840"/>
    </source>
</evidence>
<feature type="domain" description="ABC transporter" evidence="6">
    <location>
        <begin position="6"/>
        <end position="237"/>
    </location>
</feature>
<comment type="similarity">
    <text evidence="1">Belongs to the ABC transporter superfamily.</text>
</comment>
<organism evidence="7">
    <name type="scientific">marine sediment metagenome</name>
    <dbReference type="NCBI Taxonomy" id="412755"/>
    <lineage>
        <taxon>unclassified sequences</taxon>
        <taxon>metagenomes</taxon>
        <taxon>ecological metagenomes</taxon>
    </lineage>
</organism>
<dbReference type="GO" id="GO:0015807">
    <property type="term" value="P:L-amino acid transport"/>
    <property type="evidence" value="ECO:0007669"/>
    <property type="project" value="TreeGrafter"/>
</dbReference>
<dbReference type="InterPro" id="IPR003593">
    <property type="entry name" value="AAA+_ATPase"/>
</dbReference>
<dbReference type="GO" id="GO:0015658">
    <property type="term" value="F:branched-chain amino acid transmembrane transporter activity"/>
    <property type="evidence" value="ECO:0007669"/>
    <property type="project" value="TreeGrafter"/>
</dbReference>
<dbReference type="PROSITE" id="PS50893">
    <property type="entry name" value="ABC_TRANSPORTER_2"/>
    <property type="match status" value="1"/>
</dbReference>
<dbReference type="SUPFAM" id="SSF52540">
    <property type="entry name" value="P-loop containing nucleoside triphosphate hydrolases"/>
    <property type="match status" value="1"/>
</dbReference>
<dbReference type="GO" id="GO:0005524">
    <property type="term" value="F:ATP binding"/>
    <property type="evidence" value="ECO:0007669"/>
    <property type="project" value="UniProtKB-KW"/>
</dbReference>
<evidence type="ECO:0000256" key="3">
    <source>
        <dbReference type="ARBA" id="ARBA00022741"/>
    </source>
</evidence>
<dbReference type="CDD" id="cd03224">
    <property type="entry name" value="ABC_TM1139_LivF_branched"/>
    <property type="match status" value="1"/>
</dbReference>
<dbReference type="PANTHER" id="PTHR43820">
    <property type="entry name" value="HIGH-AFFINITY BRANCHED-CHAIN AMINO ACID TRANSPORT ATP-BINDING PROTEIN LIVF"/>
    <property type="match status" value="1"/>
</dbReference>
<dbReference type="Pfam" id="PF00005">
    <property type="entry name" value="ABC_tran"/>
    <property type="match status" value="1"/>
</dbReference>
<dbReference type="SMART" id="SM00382">
    <property type="entry name" value="AAA"/>
    <property type="match status" value="1"/>
</dbReference>
<sequence>MNSILLEVKNLNTLYGRSHILHDLSFRLEKGHSMSLMGRNGMGKTTTLKSILGIVLPRSGHIYFDGEDISKLPTWKRMRRDIAYVPEGRGMFHNLTVKEHLQMAARPNSSGKSEWDFDRVMATFPRLQERLSNLGTELSGGEQQMLAIGRALVTNPRLMILDEATEGLAPLIREDIWRVIATIRTSGISTLVVDKNIKALKKLCDRHVVVVKGKVHFDGSSEDLAQNLEKVETALSV</sequence>
<proteinExistence type="inferred from homology"/>
<dbReference type="AlphaFoldDB" id="A0A0F9SGG9"/>
<evidence type="ECO:0000256" key="1">
    <source>
        <dbReference type="ARBA" id="ARBA00005417"/>
    </source>
</evidence>
<comment type="caution">
    <text evidence="7">The sequence shown here is derived from an EMBL/GenBank/DDBJ whole genome shotgun (WGS) entry which is preliminary data.</text>
</comment>
<evidence type="ECO:0000256" key="2">
    <source>
        <dbReference type="ARBA" id="ARBA00022448"/>
    </source>
</evidence>
<keyword evidence="5" id="KW-0029">Amino-acid transport</keyword>
<accession>A0A0F9SGG9</accession>
<keyword evidence="4" id="KW-0067">ATP-binding</keyword>
<evidence type="ECO:0000259" key="6">
    <source>
        <dbReference type="PROSITE" id="PS50893"/>
    </source>
</evidence>
<dbReference type="Gene3D" id="3.40.50.300">
    <property type="entry name" value="P-loop containing nucleotide triphosphate hydrolases"/>
    <property type="match status" value="1"/>
</dbReference>
<dbReference type="PROSITE" id="PS00211">
    <property type="entry name" value="ABC_TRANSPORTER_1"/>
    <property type="match status" value="1"/>
</dbReference>
<protein>
    <recommendedName>
        <fullName evidence="6">ABC transporter domain-containing protein</fullName>
    </recommendedName>
</protein>
<evidence type="ECO:0000313" key="7">
    <source>
        <dbReference type="EMBL" id="KKN28453.1"/>
    </source>
</evidence>
<dbReference type="EMBL" id="LAZR01002561">
    <property type="protein sequence ID" value="KKN28453.1"/>
    <property type="molecule type" value="Genomic_DNA"/>
</dbReference>
<dbReference type="InterPro" id="IPR052156">
    <property type="entry name" value="BCAA_Transport_ATP-bd_LivF"/>
</dbReference>
<dbReference type="InterPro" id="IPR027417">
    <property type="entry name" value="P-loop_NTPase"/>
</dbReference>
<dbReference type="GO" id="GO:0016887">
    <property type="term" value="F:ATP hydrolysis activity"/>
    <property type="evidence" value="ECO:0007669"/>
    <property type="project" value="InterPro"/>
</dbReference>
<gene>
    <name evidence="7" type="ORF">LCGC14_0854020</name>
</gene>
<keyword evidence="3" id="KW-0547">Nucleotide-binding</keyword>
<name>A0A0F9SGG9_9ZZZZ</name>
<dbReference type="PANTHER" id="PTHR43820:SF2">
    <property type="entry name" value="ABC TRANSPORTER ATP-BINDING PROTEIN"/>
    <property type="match status" value="1"/>
</dbReference>